<evidence type="ECO:0000256" key="3">
    <source>
        <dbReference type="ARBA" id="ARBA00022737"/>
    </source>
</evidence>
<evidence type="ECO:0000256" key="2">
    <source>
        <dbReference type="ARBA" id="ARBA00022574"/>
    </source>
</evidence>
<dbReference type="EMBL" id="LN902847">
    <property type="protein sequence ID" value="CDS38051.1"/>
    <property type="molecule type" value="Genomic_DNA"/>
</dbReference>
<dbReference type="Proteomes" id="UP000017246">
    <property type="component" value="Unassembled WGS sequence"/>
</dbReference>
<keyword evidence="8" id="KW-1185">Reference proteome</keyword>
<dbReference type="SUPFAM" id="SSF50978">
    <property type="entry name" value="WD40 repeat-like"/>
    <property type="match status" value="1"/>
</dbReference>
<dbReference type="GO" id="GO:0016567">
    <property type="term" value="P:protein ubiquitination"/>
    <property type="evidence" value="ECO:0007669"/>
    <property type="project" value="TreeGrafter"/>
</dbReference>
<dbReference type="AlphaFoldDB" id="A0A068Y7A3"/>
<evidence type="ECO:0000259" key="6">
    <source>
        <dbReference type="Pfam" id="PF23609"/>
    </source>
</evidence>
<dbReference type="OMA" id="HQFLALH"/>
<feature type="repeat" description="WD" evidence="4">
    <location>
        <begin position="285"/>
        <end position="327"/>
    </location>
</feature>
<dbReference type="eggNOG" id="KOG1007">
    <property type="taxonomic scope" value="Eukaryota"/>
</dbReference>
<gene>
    <name evidence="7" type="ORF">EmuJ_000534300</name>
</gene>
<dbReference type="Gene3D" id="2.130.10.10">
    <property type="entry name" value="YVTN repeat-like/Quinoprotein amine dehydrogenase"/>
    <property type="match status" value="1"/>
</dbReference>
<dbReference type="InterPro" id="IPR036322">
    <property type="entry name" value="WD40_repeat_dom_sf"/>
</dbReference>
<dbReference type="PANTHER" id="PTHR14205">
    <property type="entry name" value="WD-REPEAT PROTEIN"/>
    <property type="match status" value="1"/>
</dbReference>
<proteinExistence type="inferred from homology"/>
<comment type="similarity">
    <text evidence="1">Belongs to the WD repeat EIPR1 family.</text>
</comment>
<dbReference type="PANTHER" id="PTHR14205:SF15">
    <property type="entry name" value="EARP AND GARP COMPLEX-INTERACTING PROTEIN 1"/>
    <property type="match status" value="1"/>
</dbReference>
<evidence type="ECO:0000256" key="4">
    <source>
        <dbReference type="PROSITE-ProRule" id="PRU00221"/>
    </source>
</evidence>
<dbReference type="SMART" id="SM00320">
    <property type="entry name" value="WD40"/>
    <property type="match status" value="3"/>
</dbReference>
<name>A0A068Y7A3_ECHMU</name>
<reference evidence="7" key="1">
    <citation type="journal article" date="2013" name="Nature">
        <title>The genomes of four tapeworm species reveal adaptations to parasitism.</title>
        <authorList>
            <person name="Tsai I.J."/>
            <person name="Zarowiecki M."/>
            <person name="Holroyd N."/>
            <person name="Garciarrubio A."/>
            <person name="Sanchez-Flores A."/>
            <person name="Brooks K.L."/>
            <person name="Tracey A."/>
            <person name="Bobes R.J."/>
            <person name="Fragoso G."/>
            <person name="Sciutto E."/>
            <person name="Aslett M."/>
            <person name="Beasley H."/>
            <person name="Bennett H.M."/>
            <person name="Cai J."/>
            <person name="Camicia F."/>
            <person name="Clark R."/>
            <person name="Cucher M."/>
            <person name="De Silva N."/>
            <person name="Day T.A."/>
            <person name="Deplazes P."/>
            <person name="Estrada K."/>
            <person name="Fernandez C."/>
            <person name="Holland P.W."/>
            <person name="Hou J."/>
            <person name="Hu S."/>
            <person name="Huckvale T."/>
            <person name="Hung S.S."/>
            <person name="Kamenetzky L."/>
            <person name="Keane J.A."/>
            <person name="Kiss F."/>
            <person name="Koziol U."/>
            <person name="Lambert O."/>
            <person name="Liu K."/>
            <person name="Luo X."/>
            <person name="Luo Y."/>
            <person name="Macchiaroli N."/>
            <person name="Nichol S."/>
            <person name="Paps J."/>
            <person name="Parkinson J."/>
            <person name="Pouchkina-Stantcheva N."/>
            <person name="Riddiford N."/>
            <person name="Rosenzvit M."/>
            <person name="Salinas G."/>
            <person name="Wasmuth J.D."/>
            <person name="Zamanian M."/>
            <person name="Zheng Y."/>
            <person name="Cai X."/>
            <person name="Soberon X."/>
            <person name="Olson P.D."/>
            <person name="Laclette J.P."/>
            <person name="Brehm K."/>
            <person name="Berriman M."/>
            <person name="Garciarrubio A."/>
            <person name="Bobes R.J."/>
            <person name="Fragoso G."/>
            <person name="Sanchez-Flores A."/>
            <person name="Estrada K."/>
            <person name="Cevallos M.A."/>
            <person name="Morett E."/>
            <person name="Gonzalez V."/>
            <person name="Portillo T."/>
            <person name="Ochoa-Leyva A."/>
            <person name="Jose M.V."/>
            <person name="Sciutto E."/>
            <person name="Landa A."/>
            <person name="Jimenez L."/>
            <person name="Valdes V."/>
            <person name="Carrero J.C."/>
            <person name="Larralde C."/>
            <person name="Morales-Montor J."/>
            <person name="Limon-Lason J."/>
            <person name="Soberon X."/>
            <person name="Laclette J.P."/>
        </authorList>
    </citation>
    <scope>NUCLEOTIDE SEQUENCE [LARGE SCALE GENOMIC DNA]</scope>
</reference>
<dbReference type="InterPro" id="IPR001680">
    <property type="entry name" value="WD40_rpt"/>
</dbReference>
<sequence>MKGFILFPPMVYNLQETAQGFSLPPQARCLVGLYDFQSGPLAEQSENARFLVGCQSVTPNGSQVHLVTLEEGYSCQPLHLRSQSFIHPDGEVVGLTALPAAPLLFVSVYSSISESKTELSSGARIWRLPPPPPQSLSPTESEDEKEIDFADRPPEQLEFVTSVPCNDFNSIKKVAAHPTETCSDLACVLGPPLPGTQHFSSSRAVSPTSSFLAIFKAASGDYAVNTCSQLQLPTEVGEVAGGSITSPVNAVRWSPHRNASTVGVAFDSGVLGIDTRCMQPCFWLGDVHWPCVRDIDFNPNLDHILATGGDDGCLSVWDLRSIQKVGATSHGNFSFRSVSSGTVGLKPLVTIPAHSHWIWTVRYHPTRDQLLLSASSDSCICLYGLPSFSSETGALSKTNATKANGRGSSPAESEISVEGLEDGVLARLEQQQESIYAVDWSPVDPWTFASVNYDGHFLVNQVPDKVKLGILLQCDDDEEEEADDFDKAPEVCLASNQLVQRASGMHKTKNSCVIREAGRIGRR</sequence>
<evidence type="ECO:0000256" key="1">
    <source>
        <dbReference type="ARBA" id="ARBA00005672"/>
    </source>
</evidence>
<accession>A0A068Y7A3</accession>
<keyword evidence="2 4" id="KW-0853">WD repeat</keyword>
<dbReference type="InterPro" id="IPR015943">
    <property type="entry name" value="WD40/YVTN_repeat-like_dom_sf"/>
</dbReference>
<dbReference type="PROSITE" id="PS50082">
    <property type="entry name" value="WD_REPEATS_2"/>
    <property type="match status" value="1"/>
</dbReference>
<dbReference type="Pfam" id="PF23609">
    <property type="entry name" value="Beta-prop_EIPR1"/>
    <property type="match status" value="1"/>
</dbReference>
<evidence type="ECO:0000313" key="8">
    <source>
        <dbReference type="Proteomes" id="UP000017246"/>
    </source>
</evidence>
<evidence type="ECO:0000313" key="7">
    <source>
        <dbReference type="EMBL" id="CDS38051.1"/>
    </source>
</evidence>
<dbReference type="InterPro" id="IPR059104">
    <property type="entry name" value="Beta-prop_EIPR1-like"/>
</dbReference>
<dbReference type="InterPro" id="IPR019775">
    <property type="entry name" value="WD40_repeat_CS"/>
</dbReference>
<dbReference type="InterPro" id="IPR040323">
    <property type="entry name" value="EIPR1"/>
</dbReference>
<dbReference type="OrthoDB" id="196957at2759"/>
<protein>
    <submittedName>
        <fullName evidence="7">Protein tssc1</fullName>
    </submittedName>
</protein>
<feature type="region of interest" description="Disordered" evidence="5">
    <location>
        <begin position="123"/>
        <end position="146"/>
    </location>
</feature>
<organism evidence="7 8">
    <name type="scientific">Echinococcus multilocularis</name>
    <name type="common">Fox tapeworm</name>
    <dbReference type="NCBI Taxonomy" id="6211"/>
    <lineage>
        <taxon>Eukaryota</taxon>
        <taxon>Metazoa</taxon>
        <taxon>Spiralia</taxon>
        <taxon>Lophotrochozoa</taxon>
        <taxon>Platyhelminthes</taxon>
        <taxon>Cestoda</taxon>
        <taxon>Eucestoda</taxon>
        <taxon>Cyclophyllidea</taxon>
        <taxon>Taeniidae</taxon>
        <taxon>Echinococcus</taxon>
    </lineage>
</organism>
<feature type="domain" description="EIPR1-like beta-propeller" evidence="6">
    <location>
        <begin position="248"/>
        <end position="383"/>
    </location>
</feature>
<dbReference type="PROSITE" id="PS00678">
    <property type="entry name" value="WD_REPEATS_1"/>
    <property type="match status" value="1"/>
</dbReference>
<reference evidence="7" key="2">
    <citation type="submission" date="2015-11" db="EMBL/GenBank/DDBJ databases">
        <authorList>
            <person name="Zhang Y."/>
            <person name="Guo Z."/>
        </authorList>
    </citation>
    <scope>NUCLEOTIDE SEQUENCE</scope>
</reference>
<keyword evidence="3" id="KW-0677">Repeat</keyword>
<dbReference type="PROSITE" id="PS50294">
    <property type="entry name" value="WD_REPEATS_REGION"/>
    <property type="match status" value="1"/>
</dbReference>
<dbReference type="STRING" id="6211.A0A068Y7A3"/>
<evidence type="ECO:0000256" key="5">
    <source>
        <dbReference type="SAM" id="MobiDB-lite"/>
    </source>
</evidence>